<evidence type="ECO:0000313" key="2">
    <source>
        <dbReference type="Proteomes" id="UP000050911"/>
    </source>
</evidence>
<protein>
    <submittedName>
        <fullName evidence="1">Uncharacterized protein</fullName>
    </submittedName>
</protein>
<sequence>MQGIIDQQADKLDQALGTIESQAKTTKQLQDMAVESAKARAADATTIQQLKEMVVDMTKQLAAFQKPTTPADTTTTDTKEGDK</sequence>
<dbReference type="AlphaFoldDB" id="A0A0R1HK04"/>
<name>A0A0R1HK04_9LACO</name>
<organism evidence="1 2">
    <name type="scientific">Secundilactobacillus kimchicus JCM 15530</name>
    <dbReference type="NCBI Taxonomy" id="1302272"/>
    <lineage>
        <taxon>Bacteria</taxon>
        <taxon>Bacillati</taxon>
        <taxon>Bacillota</taxon>
        <taxon>Bacilli</taxon>
        <taxon>Lactobacillales</taxon>
        <taxon>Lactobacillaceae</taxon>
        <taxon>Secundilactobacillus</taxon>
    </lineage>
</organism>
<reference evidence="1 2" key="1">
    <citation type="journal article" date="2015" name="Genome Announc.">
        <title>Expanding the biotechnology potential of lactobacilli through comparative genomics of 213 strains and associated genera.</title>
        <authorList>
            <person name="Sun Z."/>
            <person name="Harris H.M."/>
            <person name="McCann A."/>
            <person name="Guo C."/>
            <person name="Argimon S."/>
            <person name="Zhang W."/>
            <person name="Yang X."/>
            <person name="Jeffery I.B."/>
            <person name="Cooney J.C."/>
            <person name="Kagawa T.F."/>
            <person name="Liu W."/>
            <person name="Song Y."/>
            <person name="Salvetti E."/>
            <person name="Wrobel A."/>
            <person name="Rasinkangas P."/>
            <person name="Parkhill J."/>
            <person name="Rea M.C."/>
            <person name="O'Sullivan O."/>
            <person name="Ritari J."/>
            <person name="Douillard F.P."/>
            <person name="Paul Ross R."/>
            <person name="Yang R."/>
            <person name="Briner A.E."/>
            <person name="Felis G.E."/>
            <person name="de Vos W.M."/>
            <person name="Barrangou R."/>
            <person name="Klaenhammer T.R."/>
            <person name="Caufield P.W."/>
            <person name="Cui Y."/>
            <person name="Zhang H."/>
            <person name="O'Toole P.W."/>
        </authorList>
    </citation>
    <scope>NUCLEOTIDE SEQUENCE [LARGE SCALE GENOMIC DNA]</scope>
    <source>
        <strain evidence="1 2">JCM 15530</strain>
    </source>
</reference>
<comment type="caution">
    <text evidence="1">The sequence shown here is derived from an EMBL/GenBank/DDBJ whole genome shotgun (WGS) entry which is preliminary data.</text>
</comment>
<dbReference type="EMBL" id="AZCX01000020">
    <property type="protein sequence ID" value="KRK46752.1"/>
    <property type="molecule type" value="Genomic_DNA"/>
</dbReference>
<keyword evidence="2" id="KW-1185">Reference proteome</keyword>
<accession>A0A0R1HK04</accession>
<dbReference type="PATRIC" id="fig|1302272.5.peg.1393"/>
<evidence type="ECO:0000313" key="1">
    <source>
        <dbReference type="EMBL" id="KRK46752.1"/>
    </source>
</evidence>
<dbReference type="STRING" id="1302272.FC96_GL001384"/>
<proteinExistence type="predicted"/>
<gene>
    <name evidence="1" type="ORF">FC96_GL001384</name>
</gene>
<dbReference type="Proteomes" id="UP000050911">
    <property type="component" value="Unassembled WGS sequence"/>
</dbReference>